<evidence type="ECO:0000256" key="2">
    <source>
        <dbReference type="ARBA" id="ARBA00023015"/>
    </source>
</evidence>
<evidence type="ECO:0000256" key="3">
    <source>
        <dbReference type="ARBA" id="ARBA00023125"/>
    </source>
</evidence>
<dbReference type="Gene3D" id="1.10.10.10">
    <property type="entry name" value="Winged helix-like DNA-binding domain superfamily/Winged helix DNA-binding domain"/>
    <property type="match status" value="1"/>
</dbReference>
<accession>A0AB39HCE0</accession>
<dbReference type="GO" id="GO:0003700">
    <property type="term" value="F:DNA-binding transcription factor activity"/>
    <property type="evidence" value="ECO:0007669"/>
    <property type="project" value="InterPro"/>
</dbReference>
<dbReference type="Pfam" id="PF00126">
    <property type="entry name" value="HTH_1"/>
    <property type="match status" value="1"/>
</dbReference>
<comment type="similarity">
    <text evidence="1">Belongs to the LysR transcriptional regulatory family.</text>
</comment>
<dbReference type="InterPro" id="IPR005119">
    <property type="entry name" value="LysR_subst-bd"/>
</dbReference>
<dbReference type="AlphaFoldDB" id="A0AB39HCE0"/>
<proteinExistence type="inferred from homology"/>
<dbReference type="InterPro" id="IPR000847">
    <property type="entry name" value="LysR_HTH_N"/>
</dbReference>
<dbReference type="CDD" id="cd05466">
    <property type="entry name" value="PBP2_LTTR_substrate"/>
    <property type="match status" value="1"/>
</dbReference>
<dbReference type="PANTHER" id="PTHR30126">
    <property type="entry name" value="HTH-TYPE TRANSCRIPTIONAL REGULATOR"/>
    <property type="match status" value="1"/>
</dbReference>
<organism evidence="6">
    <name type="scientific">Vibrio sp. HB236076</name>
    <dbReference type="NCBI Taxonomy" id="3232307"/>
    <lineage>
        <taxon>Bacteria</taxon>
        <taxon>Pseudomonadati</taxon>
        <taxon>Pseudomonadota</taxon>
        <taxon>Gammaproteobacteria</taxon>
        <taxon>Vibrionales</taxon>
        <taxon>Vibrionaceae</taxon>
        <taxon>Vibrio</taxon>
    </lineage>
</organism>
<keyword evidence="2" id="KW-0805">Transcription regulation</keyword>
<feature type="domain" description="HTH lysR-type" evidence="5">
    <location>
        <begin position="1"/>
        <end position="59"/>
    </location>
</feature>
<dbReference type="KEGG" id="vih:AB0763_02850"/>
<evidence type="ECO:0000256" key="4">
    <source>
        <dbReference type="ARBA" id="ARBA00023163"/>
    </source>
</evidence>
<dbReference type="SUPFAM" id="SSF46785">
    <property type="entry name" value="Winged helix' DNA-binding domain"/>
    <property type="match status" value="1"/>
</dbReference>
<dbReference type="SUPFAM" id="SSF53850">
    <property type="entry name" value="Periplasmic binding protein-like II"/>
    <property type="match status" value="1"/>
</dbReference>
<sequence length="298" mass="32339">MAYFIQLRTFVEVYRCGNISKAAEHLGLSQPAATAHIQTMESVVGKPLFTRRHRGVDPTDAAHDLAHQVAGHMDAIEQKVASMRAHSTQISGVITLAGPPEYISYVASAQLANLLQSGQLDIAILPGNREQIYRALSQGSADLAITASLPEASLYDYALLDSEELMLVAHPLLAQQMPQEAVTAAALNALPLISYDGELPLIREYFEFAFGQKCTSRLIARCPDIRAIAGMVHTGVGYSVLPDYLCREAIESGRLVSLGPTGPKNALYLAWRKGALAQPRINFAKEVLLAFSKLNRQG</sequence>
<dbReference type="RefSeq" id="WP_306101044.1">
    <property type="nucleotide sequence ID" value="NZ_CP162601.1"/>
</dbReference>
<dbReference type="InterPro" id="IPR036390">
    <property type="entry name" value="WH_DNA-bd_sf"/>
</dbReference>
<dbReference type="PRINTS" id="PR00039">
    <property type="entry name" value="HTHLYSR"/>
</dbReference>
<reference evidence="6" key="1">
    <citation type="submission" date="2024-07" db="EMBL/GenBank/DDBJ databases">
        <title>Genome Analysis of a Potential Novel Vibrio Species Secreting pH- and Thermo-stable Alginate Lyase and its Application in Producing Alginate Oligosaccharides.</title>
        <authorList>
            <person name="Huang H."/>
            <person name="Bao K."/>
        </authorList>
    </citation>
    <scope>NUCLEOTIDE SEQUENCE</scope>
    <source>
        <strain evidence="6">HB236076</strain>
    </source>
</reference>
<dbReference type="GO" id="GO:0000976">
    <property type="term" value="F:transcription cis-regulatory region binding"/>
    <property type="evidence" value="ECO:0007669"/>
    <property type="project" value="TreeGrafter"/>
</dbReference>
<dbReference type="EMBL" id="CP162601">
    <property type="protein sequence ID" value="XDK25602.1"/>
    <property type="molecule type" value="Genomic_DNA"/>
</dbReference>
<dbReference type="Gene3D" id="3.40.190.10">
    <property type="entry name" value="Periplasmic binding protein-like II"/>
    <property type="match status" value="2"/>
</dbReference>
<gene>
    <name evidence="6" type="ORF">AB0763_02850</name>
</gene>
<evidence type="ECO:0000259" key="5">
    <source>
        <dbReference type="PROSITE" id="PS50931"/>
    </source>
</evidence>
<name>A0AB39HCE0_9VIBR</name>
<keyword evidence="4" id="KW-0804">Transcription</keyword>
<dbReference type="PROSITE" id="PS50931">
    <property type="entry name" value="HTH_LYSR"/>
    <property type="match status" value="1"/>
</dbReference>
<evidence type="ECO:0000256" key="1">
    <source>
        <dbReference type="ARBA" id="ARBA00009437"/>
    </source>
</evidence>
<dbReference type="InterPro" id="IPR036388">
    <property type="entry name" value="WH-like_DNA-bd_sf"/>
</dbReference>
<protein>
    <submittedName>
        <fullName evidence="6">LysR family transcriptional regulator</fullName>
    </submittedName>
</protein>
<keyword evidence="3" id="KW-0238">DNA-binding</keyword>
<dbReference type="PANTHER" id="PTHR30126:SF39">
    <property type="entry name" value="HTH-TYPE TRANSCRIPTIONAL REGULATOR CYSL"/>
    <property type="match status" value="1"/>
</dbReference>
<evidence type="ECO:0000313" key="6">
    <source>
        <dbReference type="EMBL" id="XDK25602.1"/>
    </source>
</evidence>
<dbReference type="Pfam" id="PF03466">
    <property type="entry name" value="LysR_substrate"/>
    <property type="match status" value="1"/>
</dbReference>